<evidence type="ECO:0000313" key="2">
    <source>
        <dbReference type="Proteomes" id="UP001177295"/>
    </source>
</evidence>
<name>A0ABY8WZ94_9BACT</name>
<protein>
    <recommendedName>
        <fullName evidence="3">Transposase InsH N-terminal domain-containing protein</fullName>
    </recommendedName>
</protein>
<organism evidence="1 2">
    <name type="scientific">Candidatus Southlakia epibionticum</name>
    <dbReference type="NCBI Taxonomy" id="3043284"/>
    <lineage>
        <taxon>Bacteria</taxon>
        <taxon>Candidatus Saccharimonadota</taxon>
        <taxon>Candidatus Saccharimonadia</taxon>
        <taxon>Candidatus Saccharimonadales</taxon>
        <taxon>Candidatus Saccharimonadaceae</taxon>
        <taxon>Candidatus Southlakia</taxon>
    </lineage>
</organism>
<dbReference type="Gene3D" id="1.10.3290.10">
    <property type="entry name" value="Fido-like domain"/>
    <property type="match status" value="1"/>
</dbReference>
<dbReference type="InterPro" id="IPR036597">
    <property type="entry name" value="Fido-like_dom_sf"/>
</dbReference>
<evidence type="ECO:0000313" key="1">
    <source>
        <dbReference type="EMBL" id="WIO46099.1"/>
    </source>
</evidence>
<dbReference type="Proteomes" id="UP001177295">
    <property type="component" value="Chromosome"/>
</dbReference>
<reference evidence="1 2" key="1">
    <citation type="journal article" date="2023" name="Cell">
        <title>Genetic manipulation of Patescibacteria provides mechanistic insights into microbial dark matter and the epibiotic lifestyle.</title>
        <authorList>
            <person name="Wang Y."/>
            <person name="Gallagher L.A."/>
            <person name="Andrade P.A."/>
            <person name="Liu A."/>
            <person name="Humphreys I.R."/>
            <person name="Turkarslan S."/>
            <person name="Cutler K.J."/>
            <person name="Arrieta-Ortiz M.L."/>
            <person name="Li Y."/>
            <person name="Radey M.C."/>
            <person name="McLean J.S."/>
            <person name="Cong Q."/>
            <person name="Baker D."/>
            <person name="Baliga N.S."/>
            <person name="Peterson S.B."/>
            <person name="Mougous J.D."/>
        </authorList>
    </citation>
    <scope>NUCLEOTIDE SEQUENCE [LARGE SCALE GENOMIC DNA]</scope>
    <source>
        <strain evidence="1 2">ML1</strain>
    </source>
</reference>
<proteinExistence type="predicted"/>
<sequence length="92" mass="10968">MSRILTLLLLYKFGYFVGRYISIEMLIEESKNSYYEELQNSSEKWHTGENNELPFVKYMLVILLKAYKECDDRFNLIGKEKLTSPERVFSVI</sequence>
<accession>A0ABY8WZ94</accession>
<dbReference type="EMBL" id="CP124550">
    <property type="protein sequence ID" value="WIO46099.1"/>
    <property type="molecule type" value="Genomic_DNA"/>
</dbReference>
<keyword evidence="2" id="KW-1185">Reference proteome</keyword>
<gene>
    <name evidence="1" type="ORF">SEML1_0478</name>
</gene>
<dbReference type="SUPFAM" id="SSF140931">
    <property type="entry name" value="Fic-like"/>
    <property type="match status" value="1"/>
</dbReference>
<evidence type="ECO:0008006" key="3">
    <source>
        <dbReference type="Google" id="ProtNLM"/>
    </source>
</evidence>